<evidence type="ECO:0000313" key="6">
    <source>
        <dbReference type="EMBL" id="KAF9764699.1"/>
    </source>
</evidence>
<reference evidence="6 7" key="1">
    <citation type="journal article" date="2020" name="Genome Biol. Evol.">
        <title>Comparative genomics of strictly vertically transmitted, feminizing microsporidia endosymbionts of amphipod crustaceans.</title>
        <authorList>
            <person name="Cormier A."/>
            <person name="Chebbi M.A."/>
            <person name="Giraud I."/>
            <person name="Wattier R."/>
            <person name="Teixeira M."/>
            <person name="Gilbert C."/>
            <person name="Rigaud T."/>
            <person name="Cordaux R."/>
        </authorList>
    </citation>
    <scope>NUCLEOTIDE SEQUENCE [LARGE SCALE GENOMIC DNA]</scope>
    <source>
        <strain evidence="6 7">Ou3-Ou53</strain>
    </source>
</reference>
<dbReference type="EMBL" id="SBJO01000012">
    <property type="protein sequence ID" value="KAF9764699.1"/>
    <property type="molecule type" value="Genomic_DNA"/>
</dbReference>
<name>A0A9P6H1J8_9MICR</name>
<dbReference type="PANTHER" id="PTHR23264:SF19">
    <property type="entry name" value="CYTOSOLIC FE-S CLUSTER ASSEMBLY FACTOR NUBP2"/>
    <property type="match status" value="1"/>
</dbReference>
<dbReference type="Pfam" id="PF10609">
    <property type="entry name" value="ParA"/>
    <property type="match status" value="1"/>
</dbReference>
<comment type="caution">
    <text evidence="6">The sequence shown here is derived from an EMBL/GenBank/DDBJ whole genome shotgun (WGS) entry which is preliminary data.</text>
</comment>
<dbReference type="GO" id="GO:0046872">
    <property type="term" value="F:metal ion binding"/>
    <property type="evidence" value="ECO:0007669"/>
    <property type="project" value="UniProtKB-KW"/>
</dbReference>
<keyword evidence="7" id="KW-1185">Reference proteome</keyword>
<dbReference type="PANTHER" id="PTHR23264">
    <property type="entry name" value="NUCLEOTIDE-BINDING PROTEIN NBP35 YEAST -RELATED"/>
    <property type="match status" value="1"/>
</dbReference>
<evidence type="ECO:0000256" key="3">
    <source>
        <dbReference type="ARBA" id="ARBA00022840"/>
    </source>
</evidence>
<evidence type="ECO:0000256" key="1">
    <source>
        <dbReference type="ARBA" id="ARBA00022723"/>
    </source>
</evidence>
<dbReference type="GO" id="GO:0051536">
    <property type="term" value="F:iron-sulfur cluster binding"/>
    <property type="evidence" value="ECO:0007669"/>
    <property type="project" value="UniProtKB-KW"/>
</dbReference>
<evidence type="ECO:0000256" key="2">
    <source>
        <dbReference type="ARBA" id="ARBA00022741"/>
    </source>
</evidence>
<protein>
    <submittedName>
        <fullName evidence="6">Cytosolic Fe-S cluster assembly factor NUBP2 like protein</fullName>
    </submittedName>
</protein>
<evidence type="ECO:0000256" key="4">
    <source>
        <dbReference type="ARBA" id="ARBA00023004"/>
    </source>
</evidence>
<dbReference type="Gene3D" id="3.40.50.300">
    <property type="entry name" value="P-loop containing nucleotide triphosphate hydrolases"/>
    <property type="match status" value="1"/>
</dbReference>
<keyword evidence="5" id="KW-0411">Iron-sulfur</keyword>
<dbReference type="Proteomes" id="UP000740883">
    <property type="component" value="Unassembled WGS sequence"/>
</dbReference>
<dbReference type="InterPro" id="IPR027417">
    <property type="entry name" value="P-loop_NTPase"/>
</dbReference>
<dbReference type="InterPro" id="IPR033756">
    <property type="entry name" value="YlxH/NBP35"/>
</dbReference>
<keyword evidence="4" id="KW-0408">Iron</keyword>
<evidence type="ECO:0000256" key="5">
    <source>
        <dbReference type="ARBA" id="ARBA00023014"/>
    </source>
</evidence>
<dbReference type="InterPro" id="IPR019591">
    <property type="entry name" value="Mrp/NBP35_ATP-bd"/>
</dbReference>
<keyword evidence="3" id="KW-0067">ATP-binding</keyword>
<proteinExistence type="predicted"/>
<sequence>MKKIAIMSGKGGVGKSSVAISLSLVLSKTKKVLLLDFDLCGPSCVKSLSATGSVLKAEKGLKPIQVTDNLFLISMGSMMSETDSVVWRGPKKLSMLNLFYESIDGYDFIIIDTPPGVSEEHGFLINKGIESIVVTTSQNIALSDSVKAVEFCKNNGIDIIGVIENMSGYKCECCGEINYVFAANGGRLLAERYDLEFLCCLEVDSKFSNLMDSGDLKEKFTELSNSKILEGVCETKLFKSKY</sequence>
<dbReference type="GO" id="GO:0005829">
    <property type="term" value="C:cytosol"/>
    <property type="evidence" value="ECO:0007669"/>
    <property type="project" value="TreeGrafter"/>
</dbReference>
<keyword evidence="2" id="KW-0547">Nucleotide-binding</keyword>
<dbReference type="AlphaFoldDB" id="A0A9P6H1J8"/>
<dbReference type="CDD" id="cd02037">
    <property type="entry name" value="Mrp_NBP35"/>
    <property type="match status" value="1"/>
</dbReference>
<dbReference type="GO" id="GO:0005524">
    <property type="term" value="F:ATP binding"/>
    <property type="evidence" value="ECO:0007669"/>
    <property type="project" value="UniProtKB-KW"/>
</dbReference>
<dbReference type="OrthoDB" id="1741334at2759"/>
<organism evidence="6 7">
    <name type="scientific">Nosema granulosis</name>
    <dbReference type="NCBI Taxonomy" id="83296"/>
    <lineage>
        <taxon>Eukaryota</taxon>
        <taxon>Fungi</taxon>
        <taxon>Fungi incertae sedis</taxon>
        <taxon>Microsporidia</taxon>
        <taxon>Nosematidae</taxon>
        <taxon>Nosema</taxon>
    </lineage>
</organism>
<keyword evidence="1" id="KW-0479">Metal-binding</keyword>
<dbReference type="GO" id="GO:0140663">
    <property type="term" value="F:ATP-dependent FeS chaperone activity"/>
    <property type="evidence" value="ECO:0007669"/>
    <property type="project" value="InterPro"/>
</dbReference>
<accession>A0A9P6H1J8</accession>
<gene>
    <name evidence="6" type="ORF">NGRA_0356</name>
</gene>
<dbReference type="SUPFAM" id="SSF52540">
    <property type="entry name" value="P-loop containing nucleoside triphosphate hydrolases"/>
    <property type="match status" value="1"/>
</dbReference>
<dbReference type="GO" id="GO:0016226">
    <property type="term" value="P:iron-sulfur cluster assembly"/>
    <property type="evidence" value="ECO:0007669"/>
    <property type="project" value="InterPro"/>
</dbReference>
<evidence type="ECO:0000313" key="7">
    <source>
        <dbReference type="Proteomes" id="UP000740883"/>
    </source>
</evidence>